<dbReference type="Proteomes" id="UP000679779">
    <property type="component" value="Unassembled WGS sequence"/>
</dbReference>
<dbReference type="RefSeq" id="WP_160040683.1">
    <property type="nucleotide sequence ID" value="NZ_BORQ01000001.1"/>
</dbReference>
<gene>
    <name evidence="5" type="ORF">J2TS6_16080</name>
</gene>
<dbReference type="PANTHER" id="PTHR46796:SF13">
    <property type="entry name" value="HTH-TYPE TRANSCRIPTIONAL ACTIVATOR RHAS"/>
    <property type="match status" value="1"/>
</dbReference>
<name>A0A919XD29_9BACL</name>
<evidence type="ECO:0000256" key="3">
    <source>
        <dbReference type="ARBA" id="ARBA00023163"/>
    </source>
</evidence>
<dbReference type="PANTHER" id="PTHR46796">
    <property type="entry name" value="HTH-TYPE TRANSCRIPTIONAL ACTIVATOR RHAS-RELATED"/>
    <property type="match status" value="1"/>
</dbReference>
<dbReference type="SMART" id="SM00342">
    <property type="entry name" value="HTH_ARAC"/>
    <property type="match status" value="1"/>
</dbReference>
<organism evidence="5 6">
    <name type="scientific">Paenibacillus albilobatus</name>
    <dbReference type="NCBI Taxonomy" id="2716884"/>
    <lineage>
        <taxon>Bacteria</taxon>
        <taxon>Bacillati</taxon>
        <taxon>Bacillota</taxon>
        <taxon>Bacilli</taxon>
        <taxon>Bacillales</taxon>
        <taxon>Paenibacillaceae</taxon>
        <taxon>Paenibacillus</taxon>
    </lineage>
</organism>
<dbReference type="PROSITE" id="PS01124">
    <property type="entry name" value="HTH_ARAC_FAMILY_2"/>
    <property type="match status" value="1"/>
</dbReference>
<dbReference type="Pfam" id="PF20240">
    <property type="entry name" value="DUF6597"/>
    <property type="match status" value="1"/>
</dbReference>
<dbReference type="InterPro" id="IPR050204">
    <property type="entry name" value="AraC_XylS_family_regulators"/>
</dbReference>
<dbReference type="EMBL" id="BORQ01000001">
    <property type="protein sequence ID" value="GIO30467.1"/>
    <property type="molecule type" value="Genomic_DNA"/>
</dbReference>
<dbReference type="SUPFAM" id="SSF46689">
    <property type="entry name" value="Homeodomain-like"/>
    <property type="match status" value="1"/>
</dbReference>
<accession>A0A919XD29</accession>
<dbReference type="Pfam" id="PF12833">
    <property type="entry name" value="HTH_18"/>
    <property type="match status" value="1"/>
</dbReference>
<keyword evidence="1" id="KW-0805">Transcription regulation</keyword>
<dbReference type="InterPro" id="IPR046532">
    <property type="entry name" value="DUF6597"/>
</dbReference>
<dbReference type="GO" id="GO:0043565">
    <property type="term" value="F:sequence-specific DNA binding"/>
    <property type="evidence" value="ECO:0007669"/>
    <property type="project" value="InterPro"/>
</dbReference>
<dbReference type="AlphaFoldDB" id="A0A919XD29"/>
<evidence type="ECO:0000259" key="4">
    <source>
        <dbReference type="PROSITE" id="PS01124"/>
    </source>
</evidence>
<feature type="domain" description="HTH araC/xylS-type" evidence="4">
    <location>
        <begin position="164"/>
        <end position="269"/>
    </location>
</feature>
<dbReference type="InterPro" id="IPR018060">
    <property type="entry name" value="HTH_AraC"/>
</dbReference>
<keyword evidence="2" id="KW-0238">DNA-binding</keyword>
<reference evidence="5" key="1">
    <citation type="submission" date="2021-03" db="EMBL/GenBank/DDBJ databases">
        <title>Antimicrobial resistance genes in bacteria isolated from Japanese honey, and their potential for conferring macrolide and lincosamide resistance in the American foulbrood pathogen Paenibacillus larvae.</title>
        <authorList>
            <person name="Okamoto M."/>
            <person name="Kumagai M."/>
            <person name="Kanamori H."/>
            <person name="Takamatsu D."/>
        </authorList>
    </citation>
    <scope>NUCLEOTIDE SEQUENCE</scope>
    <source>
        <strain evidence="5">J2TS6</strain>
    </source>
</reference>
<comment type="caution">
    <text evidence="5">The sequence shown here is derived from an EMBL/GenBank/DDBJ whole genome shotgun (WGS) entry which is preliminary data.</text>
</comment>
<proteinExistence type="predicted"/>
<evidence type="ECO:0000256" key="1">
    <source>
        <dbReference type="ARBA" id="ARBA00023015"/>
    </source>
</evidence>
<dbReference type="Gene3D" id="1.10.10.60">
    <property type="entry name" value="Homeodomain-like"/>
    <property type="match status" value="1"/>
</dbReference>
<dbReference type="GO" id="GO:0003700">
    <property type="term" value="F:DNA-binding transcription factor activity"/>
    <property type="evidence" value="ECO:0007669"/>
    <property type="project" value="InterPro"/>
</dbReference>
<sequence length="276" mass="31769">MRIYLPLQPPILEPVQDSSYRYREFLPCKALEPYVACYWTVEFDASYGRRLHRIIPDGCVDIIFDLKAPSFSKGAMVAGFMTSYETIYLTESRASFGIRFFVEQARRWIGHSISELTGRTVFLEDVWGAEASLAVEQVQEAGSVQAIIGLVESMLLEKLRHHEYPVDPLIRSGLQHLYAGRGMLSVRTLAEKLCYSERSVRRRFQKELGISPKELANIVQFQSLLQELRKGTSSALSDLAAKYGYFDQPHFIHMFKRFYGLTPHRILKQDVRFLQS</sequence>
<dbReference type="InterPro" id="IPR009057">
    <property type="entry name" value="Homeodomain-like_sf"/>
</dbReference>
<keyword evidence="6" id="KW-1185">Reference proteome</keyword>
<protein>
    <submittedName>
        <fullName evidence="5">AraC family transcriptional regulator</fullName>
    </submittedName>
</protein>
<keyword evidence="3" id="KW-0804">Transcription</keyword>
<evidence type="ECO:0000313" key="5">
    <source>
        <dbReference type="EMBL" id="GIO30467.1"/>
    </source>
</evidence>
<evidence type="ECO:0000256" key="2">
    <source>
        <dbReference type="ARBA" id="ARBA00023125"/>
    </source>
</evidence>
<evidence type="ECO:0000313" key="6">
    <source>
        <dbReference type="Proteomes" id="UP000679779"/>
    </source>
</evidence>